<gene>
    <name evidence="5" type="ORF">E1295_06880</name>
</gene>
<dbReference type="InterPro" id="IPR036162">
    <property type="entry name" value="Resolvase-like_N_sf"/>
</dbReference>
<evidence type="ECO:0000256" key="1">
    <source>
        <dbReference type="ARBA" id="ARBA00009913"/>
    </source>
</evidence>
<dbReference type="PANTHER" id="PTHR30461">
    <property type="entry name" value="DNA-INVERTASE FROM LAMBDOID PROPHAGE"/>
    <property type="match status" value="1"/>
</dbReference>
<keyword evidence="6" id="KW-1185">Reference proteome</keyword>
<dbReference type="SUPFAM" id="SSF46689">
    <property type="entry name" value="Homeodomain-like"/>
    <property type="match status" value="1"/>
</dbReference>
<reference evidence="5 6" key="1">
    <citation type="submission" date="2019-03" db="EMBL/GenBank/DDBJ databases">
        <title>Draft genome sequences of novel Actinobacteria.</title>
        <authorList>
            <person name="Sahin N."/>
            <person name="Ay H."/>
            <person name="Saygin H."/>
        </authorList>
    </citation>
    <scope>NUCLEOTIDE SEQUENCE [LARGE SCALE GENOMIC DNA]</scope>
    <source>
        <strain evidence="5 6">6K102</strain>
    </source>
</reference>
<protein>
    <submittedName>
        <fullName evidence="5">Recombinase family protein</fullName>
    </submittedName>
</protein>
<dbReference type="Gene3D" id="1.10.10.60">
    <property type="entry name" value="Homeodomain-like"/>
    <property type="match status" value="1"/>
</dbReference>
<dbReference type="Pfam" id="PF02796">
    <property type="entry name" value="HTH_7"/>
    <property type="match status" value="1"/>
</dbReference>
<evidence type="ECO:0000313" key="5">
    <source>
        <dbReference type="EMBL" id="TDE57994.1"/>
    </source>
</evidence>
<accession>A0A4R5FV98</accession>
<keyword evidence="3" id="KW-0233">DNA recombination</keyword>
<dbReference type="Proteomes" id="UP000295136">
    <property type="component" value="Unassembled WGS sequence"/>
</dbReference>
<dbReference type="InterPro" id="IPR009057">
    <property type="entry name" value="Homeodomain-like_sf"/>
</dbReference>
<comment type="caution">
    <text evidence="5">The sequence shown here is derived from an EMBL/GenBank/DDBJ whole genome shotgun (WGS) entry which is preliminary data.</text>
</comment>
<name>A0A4R5FV98_9ACTN</name>
<dbReference type="RefSeq" id="WP_132628826.1">
    <property type="nucleotide sequence ID" value="NZ_SMLD01000011.1"/>
</dbReference>
<dbReference type="GO" id="GO:0003677">
    <property type="term" value="F:DNA binding"/>
    <property type="evidence" value="ECO:0007669"/>
    <property type="project" value="UniProtKB-KW"/>
</dbReference>
<sequence>MSRLVSRVSRKGKRGVARSAWEALLALPKVGDTLKFWKSDRWGRSAGHVLTTVHDLRDRGITVVSLTENFDLSSKEGRFMFAVLAAAAEYELELRAERQAEGIAAAKRREATGAMLPGKKKTGRPRVIGPAELATLRRLVDDGASVTEAARTLKIGRSTAYAALARR</sequence>
<dbReference type="CDD" id="cd03768">
    <property type="entry name" value="SR_ResInv"/>
    <property type="match status" value="1"/>
</dbReference>
<evidence type="ECO:0000256" key="2">
    <source>
        <dbReference type="ARBA" id="ARBA00023125"/>
    </source>
</evidence>
<dbReference type="InterPro" id="IPR006119">
    <property type="entry name" value="Resolv_N"/>
</dbReference>
<dbReference type="CDD" id="cd00569">
    <property type="entry name" value="HTH_Hin_like"/>
    <property type="match status" value="1"/>
</dbReference>
<dbReference type="InterPro" id="IPR050639">
    <property type="entry name" value="SSR_resolvase"/>
</dbReference>
<dbReference type="PROSITE" id="PS51736">
    <property type="entry name" value="RECOMBINASES_3"/>
    <property type="match status" value="1"/>
</dbReference>
<dbReference type="AlphaFoldDB" id="A0A4R5FV98"/>
<dbReference type="Pfam" id="PF00239">
    <property type="entry name" value="Resolvase"/>
    <property type="match status" value="1"/>
</dbReference>
<dbReference type="PANTHER" id="PTHR30461:SF2">
    <property type="entry name" value="SERINE RECOMBINASE PINE-RELATED"/>
    <property type="match status" value="1"/>
</dbReference>
<comment type="similarity">
    <text evidence="1">Belongs to the site-specific recombinase resolvase family.</text>
</comment>
<dbReference type="GO" id="GO:0000150">
    <property type="term" value="F:DNA strand exchange activity"/>
    <property type="evidence" value="ECO:0007669"/>
    <property type="project" value="InterPro"/>
</dbReference>
<dbReference type="EMBL" id="SMLD01000011">
    <property type="protein sequence ID" value="TDE57994.1"/>
    <property type="molecule type" value="Genomic_DNA"/>
</dbReference>
<dbReference type="Gene3D" id="3.40.50.1390">
    <property type="entry name" value="Resolvase, N-terminal catalytic domain"/>
    <property type="match status" value="1"/>
</dbReference>
<dbReference type="InterPro" id="IPR006120">
    <property type="entry name" value="Resolvase_HTH_dom"/>
</dbReference>
<evidence type="ECO:0000256" key="3">
    <source>
        <dbReference type="ARBA" id="ARBA00023172"/>
    </source>
</evidence>
<dbReference type="SUPFAM" id="SSF53041">
    <property type="entry name" value="Resolvase-like"/>
    <property type="match status" value="1"/>
</dbReference>
<dbReference type="SMART" id="SM00857">
    <property type="entry name" value="Resolvase"/>
    <property type="match status" value="1"/>
</dbReference>
<feature type="domain" description="Resolvase/invertase-type recombinase catalytic" evidence="4">
    <location>
        <begin position="1"/>
        <end position="110"/>
    </location>
</feature>
<proteinExistence type="inferred from homology"/>
<organism evidence="5 6">
    <name type="scientific">Nonomuraea mesophila</name>
    <dbReference type="NCBI Taxonomy" id="2530382"/>
    <lineage>
        <taxon>Bacteria</taxon>
        <taxon>Bacillati</taxon>
        <taxon>Actinomycetota</taxon>
        <taxon>Actinomycetes</taxon>
        <taxon>Streptosporangiales</taxon>
        <taxon>Streptosporangiaceae</taxon>
        <taxon>Nonomuraea</taxon>
    </lineage>
</organism>
<evidence type="ECO:0000313" key="6">
    <source>
        <dbReference type="Proteomes" id="UP000295136"/>
    </source>
</evidence>
<keyword evidence="2" id="KW-0238">DNA-binding</keyword>
<evidence type="ECO:0000259" key="4">
    <source>
        <dbReference type="PROSITE" id="PS51736"/>
    </source>
</evidence>